<organism evidence="1 2">
    <name type="scientific">Fonticella tunisiensis</name>
    <dbReference type="NCBI Taxonomy" id="1096341"/>
    <lineage>
        <taxon>Bacteria</taxon>
        <taxon>Bacillati</taxon>
        <taxon>Bacillota</taxon>
        <taxon>Clostridia</taxon>
        <taxon>Eubacteriales</taxon>
        <taxon>Clostridiaceae</taxon>
        <taxon>Fonticella</taxon>
    </lineage>
</organism>
<gene>
    <name evidence="1" type="ORF">EDD71_1298</name>
</gene>
<protein>
    <submittedName>
        <fullName evidence="1">Uncharacterized protein</fullName>
    </submittedName>
</protein>
<accession>A0A4R7K9T6</accession>
<reference evidence="1 2" key="1">
    <citation type="submission" date="2019-03" db="EMBL/GenBank/DDBJ databases">
        <title>Genomic Encyclopedia of Type Strains, Phase IV (KMG-IV): sequencing the most valuable type-strain genomes for metagenomic binning, comparative biology and taxonomic classification.</title>
        <authorList>
            <person name="Goeker M."/>
        </authorList>
    </citation>
    <scope>NUCLEOTIDE SEQUENCE [LARGE SCALE GENOMIC DNA]</scope>
    <source>
        <strain evidence="1 2">DSM 24455</strain>
    </source>
</reference>
<dbReference type="Proteomes" id="UP000295325">
    <property type="component" value="Unassembled WGS sequence"/>
</dbReference>
<proteinExistence type="predicted"/>
<sequence length="134" mass="13851">MPNLAVIDLKKLLGTPDLAKTTDPDDTMTSIMQLLKGILNQSISGPTPAATTLTSGQLTSIGTTATQLPSLPCKKVILQADLVNLVGVLVGGSSGQFYNLVAGSSVTLDVSNLNQIYVRASAVGIANVNWIVIS</sequence>
<comment type="caution">
    <text evidence="1">The sequence shown here is derived from an EMBL/GenBank/DDBJ whole genome shotgun (WGS) entry which is preliminary data.</text>
</comment>
<keyword evidence="2" id="KW-1185">Reference proteome</keyword>
<evidence type="ECO:0000313" key="1">
    <source>
        <dbReference type="EMBL" id="TDT50393.1"/>
    </source>
</evidence>
<dbReference type="AlphaFoldDB" id="A0A4R7K9T6"/>
<evidence type="ECO:0000313" key="2">
    <source>
        <dbReference type="Proteomes" id="UP000295325"/>
    </source>
</evidence>
<dbReference type="EMBL" id="SOAZ01000029">
    <property type="protein sequence ID" value="TDT50393.1"/>
    <property type="molecule type" value="Genomic_DNA"/>
</dbReference>
<dbReference type="RefSeq" id="WP_133629168.1">
    <property type="nucleotide sequence ID" value="NZ_SOAZ01000029.1"/>
</dbReference>
<name>A0A4R7K9T6_9CLOT</name>